<dbReference type="EMBL" id="CP061800">
    <property type="protein sequence ID" value="QTA86173.1"/>
    <property type="molecule type" value="Genomic_DNA"/>
</dbReference>
<dbReference type="AlphaFoldDB" id="A0A975GMU2"/>
<organism evidence="1 2">
    <name type="scientific">Desulfonema magnum</name>
    <dbReference type="NCBI Taxonomy" id="45655"/>
    <lineage>
        <taxon>Bacteria</taxon>
        <taxon>Pseudomonadati</taxon>
        <taxon>Thermodesulfobacteriota</taxon>
        <taxon>Desulfobacteria</taxon>
        <taxon>Desulfobacterales</taxon>
        <taxon>Desulfococcaceae</taxon>
        <taxon>Desulfonema</taxon>
    </lineage>
</organism>
<evidence type="ECO:0000313" key="2">
    <source>
        <dbReference type="Proteomes" id="UP000663722"/>
    </source>
</evidence>
<dbReference type="KEGG" id="dmm:dnm_021940"/>
<dbReference type="RefSeq" id="WP_207681924.1">
    <property type="nucleotide sequence ID" value="NZ_CP061800.1"/>
</dbReference>
<keyword evidence="2" id="KW-1185">Reference proteome</keyword>
<proteinExistence type="predicted"/>
<sequence length="55" mass="6935">MRNDPIVERIREVRHKISEKHDHDTMRLIRHYQEMEKKTARRFFEREICENKKVA</sequence>
<gene>
    <name evidence="1" type="ORF">dnm_021940</name>
</gene>
<accession>A0A975GMU2</accession>
<protein>
    <submittedName>
        <fullName evidence="1">Uncharacterized protein</fullName>
    </submittedName>
</protein>
<evidence type="ECO:0000313" key="1">
    <source>
        <dbReference type="EMBL" id="QTA86173.1"/>
    </source>
</evidence>
<dbReference type="Proteomes" id="UP000663722">
    <property type="component" value="Chromosome"/>
</dbReference>
<reference evidence="1" key="1">
    <citation type="journal article" date="2021" name="Microb. Physiol.">
        <title>Proteogenomic Insights into the Physiology of Marine, Sulfate-Reducing, Filamentous Desulfonema limicola and Desulfonema magnum.</title>
        <authorList>
            <person name="Schnaars V."/>
            <person name="Wohlbrand L."/>
            <person name="Scheve S."/>
            <person name="Hinrichs C."/>
            <person name="Reinhardt R."/>
            <person name="Rabus R."/>
        </authorList>
    </citation>
    <scope>NUCLEOTIDE SEQUENCE</scope>
    <source>
        <strain evidence="1">4be13</strain>
    </source>
</reference>
<name>A0A975GMU2_9BACT</name>